<evidence type="ECO:0000256" key="3">
    <source>
        <dbReference type="ARBA" id="ARBA00023027"/>
    </source>
</evidence>
<dbReference type="GO" id="GO:0047936">
    <property type="term" value="F:glucose 1-dehydrogenase [NAD(P)+] activity"/>
    <property type="evidence" value="ECO:0007669"/>
    <property type="project" value="UniProtKB-EC"/>
</dbReference>
<evidence type="ECO:0000256" key="1">
    <source>
        <dbReference type="ARBA" id="ARBA00006484"/>
    </source>
</evidence>
<dbReference type="PANTHER" id="PTHR24321:SF8">
    <property type="entry name" value="ESTRADIOL 17-BETA-DEHYDROGENASE 8-RELATED"/>
    <property type="match status" value="1"/>
</dbReference>
<dbReference type="NCBIfam" id="NF005559">
    <property type="entry name" value="PRK07231.1"/>
    <property type="match status" value="1"/>
</dbReference>
<dbReference type="Pfam" id="PF13561">
    <property type="entry name" value="adh_short_C2"/>
    <property type="match status" value="1"/>
</dbReference>
<keyword evidence="3" id="KW-0520">NAD</keyword>
<feature type="domain" description="Ketoreductase" evidence="4">
    <location>
        <begin position="7"/>
        <end position="174"/>
    </location>
</feature>
<dbReference type="Proteomes" id="UP001589619">
    <property type="component" value="Unassembled WGS sequence"/>
</dbReference>
<comment type="similarity">
    <text evidence="1">Belongs to the short-chain dehydrogenases/reductases (SDR) family.</text>
</comment>
<dbReference type="SUPFAM" id="SSF51735">
    <property type="entry name" value="NAD(P)-binding Rossmann-fold domains"/>
    <property type="match status" value="1"/>
</dbReference>
<evidence type="ECO:0000259" key="4">
    <source>
        <dbReference type="SMART" id="SM00822"/>
    </source>
</evidence>
<keyword evidence="2 5" id="KW-0560">Oxidoreductase</keyword>
<dbReference type="InterPro" id="IPR057326">
    <property type="entry name" value="KR_dom"/>
</dbReference>
<dbReference type="InterPro" id="IPR036291">
    <property type="entry name" value="NAD(P)-bd_dom_sf"/>
</dbReference>
<evidence type="ECO:0000313" key="5">
    <source>
        <dbReference type="EMBL" id="MFB9755959.1"/>
    </source>
</evidence>
<dbReference type="EMBL" id="JBHMAG010000020">
    <property type="protein sequence ID" value="MFB9755959.1"/>
    <property type="molecule type" value="Genomic_DNA"/>
</dbReference>
<dbReference type="PRINTS" id="PR00080">
    <property type="entry name" value="SDRFAMILY"/>
</dbReference>
<dbReference type="EC" id="1.1.1.47" evidence="5"/>
<dbReference type="PRINTS" id="PR00081">
    <property type="entry name" value="GDHRDH"/>
</dbReference>
<dbReference type="InterPro" id="IPR020904">
    <property type="entry name" value="Sc_DH/Rdtase_CS"/>
</dbReference>
<proteinExistence type="inferred from homology"/>
<name>A0ABV5W5V9_9BACL</name>
<evidence type="ECO:0000256" key="2">
    <source>
        <dbReference type="ARBA" id="ARBA00023002"/>
    </source>
</evidence>
<gene>
    <name evidence="5" type="ORF">ACFFNY_30640</name>
</gene>
<dbReference type="PANTHER" id="PTHR24321">
    <property type="entry name" value="DEHYDROGENASES, SHORT CHAIN"/>
    <property type="match status" value="1"/>
</dbReference>
<dbReference type="RefSeq" id="WP_344913614.1">
    <property type="nucleotide sequence ID" value="NZ_BAAAYO010000012.1"/>
</dbReference>
<dbReference type="InterPro" id="IPR002347">
    <property type="entry name" value="SDR_fam"/>
</dbReference>
<dbReference type="Gene3D" id="3.40.50.720">
    <property type="entry name" value="NAD(P)-binding Rossmann-like Domain"/>
    <property type="match status" value="1"/>
</dbReference>
<dbReference type="SMART" id="SM00822">
    <property type="entry name" value="PKS_KR"/>
    <property type="match status" value="1"/>
</dbReference>
<organism evidence="5 6">
    <name type="scientific">Paenibacillus hodogayensis</name>
    <dbReference type="NCBI Taxonomy" id="279208"/>
    <lineage>
        <taxon>Bacteria</taxon>
        <taxon>Bacillati</taxon>
        <taxon>Bacillota</taxon>
        <taxon>Bacilli</taxon>
        <taxon>Bacillales</taxon>
        <taxon>Paenibacillaceae</taxon>
        <taxon>Paenibacillus</taxon>
    </lineage>
</organism>
<dbReference type="PROSITE" id="PS00061">
    <property type="entry name" value="ADH_SHORT"/>
    <property type="match status" value="1"/>
</dbReference>
<sequence length="245" mass="25784">MSKLTGKVAIVTGGSRGQGASHVRALIQEGAKVAFTDIRVELGEALAKELGPNALFIQQDVASPADWERVVAETEASFGPVNVLVNNAGIALLKDIADTTYEEFQKVVDVNQVGVFLGMKAVLPSMRRAGIGSIINVSSAAGDKGIPGNVAYGGTKYAVRGMTKVAALEFVQDNIRVNTIMPGIIQTPMVDEPDEDRVAELVKGIPMKRLASTDEVSKLVVYLASDDSSYSTGADFVVDGGILAM</sequence>
<protein>
    <submittedName>
        <fullName evidence="5">Glucose 1-dehydrogenase</fullName>
        <ecNumber evidence="5">1.1.1.47</ecNumber>
    </submittedName>
</protein>
<keyword evidence="6" id="KW-1185">Reference proteome</keyword>
<accession>A0ABV5W5V9</accession>
<reference evidence="5 6" key="1">
    <citation type="submission" date="2024-09" db="EMBL/GenBank/DDBJ databases">
        <authorList>
            <person name="Sun Q."/>
            <person name="Mori K."/>
        </authorList>
    </citation>
    <scope>NUCLEOTIDE SEQUENCE [LARGE SCALE GENOMIC DNA]</scope>
    <source>
        <strain evidence="5 6">JCM 12520</strain>
    </source>
</reference>
<comment type="caution">
    <text evidence="5">The sequence shown here is derived from an EMBL/GenBank/DDBJ whole genome shotgun (WGS) entry which is preliminary data.</text>
</comment>
<evidence type="ECO:0000313" key="6">
    <source>
        <dbReference type="Proteomes" id="UP001589619"/>
    </source>
</evidence>